<dbReference type="EMBL" id="JACOPF010000003">
    <property type="protein sequence ID" value="MBC5690133.1"/>
    <property type="molecule type" value="Genomic_DNA"/>
</dbReference>
<dbReference type="RefSeq" id="WP_186876775.1">
    <property type="nucleotide sequence ID" value="NZ_JACOPF010000003.1"/>
</dbReference>
<gene>
    <name evidence="1" type="ORF">H8S37_14540</name>
</gene>
<evidence type="ECO:0000313" key="2">
    <source>
        <dbReference type="Proteomes" id="UP000652477"/>
    </source>
</evidence>
<protein>
    <submittedName>
        <fullName evidence="1">Uncharacterized protein</fullName>
    </submittedName>
</protein>
<name>A0A923LJR5_9FIRM</name>
<sequence>MSYIRQTVLRAGGMHVIRTAVEQRPAMLARADIYRARDSEQQCCKLTVVSKRIGKGIFLYPIVYL</sequence>
<accession>A0A923LJR5</accession>
<dbReference type="Proteomes" id="UP000652477">
    <property type="component" value="Unassembled WGS sequence"/>
</dbReference>
<proteinExistence type="predicted"/>
<comment type="caution">
    <text evidence="1">The sequence shown here is derived from an EMBL/GenBank/DDBJ whole genome shotgun (WGS) entry which is preliminary data.</text>
</comment>
<dbReference type="AlphaFoldDB" id="A0A923LJR5"/>
<keyword evidence="2" id="KW-1185">Reference proteome</keyword>
<evidence type="ECO:0000313" key="1">
    <source>
        <dbReference type="EMBL" id="MBC5690133.1"/>
    </source>
</evidence>
<reference evidence="1" key="1">
    <citation type="submission" date="2020-08" db="EMBL/GenBank/DDBJ databases">
        <title>Genome public.</title>
        <authorList>
            <person name="Liu C."/>
            <person name="Sun Q."/>
        </authorList>
    </citation>
    <scope>NUCLEOTIDE SEQUENCE</scope>
    <source>
        <strain evidence="1">NSJ-55</strain>
    </source>
</reference>
<organism evidence="1 2">
    <name type="scientific">Mediterraneibacter hominis</name>
    <dbReference type="NCBI Taxonomy" id="2763054"/>
    <lineage>
        <taxon>Bacteria</taxon>
        <taxon>Bacillati</taxon>
        <taxon>Bacillota</taxon>
        <taxon>Clostridia</taxon>
        <taxon>Lachnospirales</taxon>
        <taxon>Lachnospiraceae</taxon>
        <taxon>Mediterraneibacter</taxon>
    </lineage>
</organism>